<dbReference type="Gramene" id="C.cajan_03859.t">
    <property type="protein sequence ID" value="C.cajan_03859.t.cds1"/>
    <property type="gene ID" value="C.cajan_03859"/>
</dbReference>
<evidence type="ECO:0000256" key="1">
    <source>
        <dbReference type="SAM" id="MobiDB-lite"/>
    </source>
</evidence>
<protein>
    <submittedName>
        <fullName evidence="2">Uncharacterized protein</fullName>
    </submittedName>
</protein>
<proteinExistence type="predicted"/>
<dbReference type="PANTHER" id="PTHR33132:SF135">
    <property type="entry name" value="OS02G0799700 PROTEIN"/>
    <property type="match status" value="1"/>
</dbReference>
<gene>
    <name evidence="2" type="ORF">KK1_003942</name>
</gene>
<keyword evidence="3" id="KW-1185">Reference proteome</keyword>
<evidence type="ECO:0000313" key="3">
    <source>
        <dbReference type="Proteomes" id="UP000075243"/>
    </source>
</evidence>
<dbReference type="Proteomes" id="UP000075243">
    <property type="component" value="Chromosome 11"/>
</dbReference>
<dbReference type="AlphaFoldDB" id="A0A151SSB5"/>
<name>A0A151SSB5_CAJCA</name>
<reference evidence="2 3" key="1">
    <citation type="journal article" date="2012" name="Nat. Biotechnol.">
        <title>Draft genome sequence of pigeonpea (Cajanus cajan), an orphan legume crop of resource-poor farmers.</title>
        <authorList>
            <person name="Varshney R.K."/>
            <person name="Chen W."/>
            <person name="Li Y."/>
            <person name="Bharti A.K."/>
            <person name="Saxena R.K."/>
            <person name="Schlueter J.A."/>
            <person name="Donoghue M.T."/>
            <person name="Azam S."/>
            <person name="Fan G."/>
            <person name="Whaley A.M."/>
            <person name="Farmer A.D."/>
            <person name="Sheridan J."/>
            <person name="Iwata A."/>
            <person name="Tuteja R."/>
            <person name="Penmetsa R.V."/>
            <person name="Wu W."/>
            <person name="Upadhyaya H.D."/>
            <person name="Yang S.P."/>
            <person name="Shah T."/>
            <person name="Saxena K.B."/>
            <person name="Michael T."/>
            <person name="McCombie W.R."/>
            <person name="Yang B."/>
            <person name="Zhang G."/>
            <person name="Yang H."/>
            <person name="Wang J."/>
            <person name="Spillane C."/>
            <person name="Cook D.R."/>
            <person name="May G.D."/>
            <person name="Xu X."/>
            <person name="Jackson S.A."/>
        </authorList>
    </citation>
    <scope>NUCLEOTIDE SEQUENCE [LARGE SCALE GENOMIC DNA]</scope>
    <source>
        <strain evidence="3">cv. Asha</strain>
    </source>
</reference>
<organism evidence="2 3">
    <name type="scientific">Cajanus cajan</name>
    <name type="common">Pigeon pea</name>
    <name type="synonym">Cajanus indicus</name>
    <dbReference type="NCBI Taxonomy" id="3821"/>
    <lineage>
        <taxon>Eukaryota</taxon>
        <taxon>Viridiplantae</taxon>
        <taxon>Streptophyta</taxon>
        <taxon>Embryophyta</taxon>
        <taxon>Tracheophyta</taxon>
        <taxon>Spermatophyta</taxon>
        <taxon>Magnoliopsida</taxon>
        <taxon>eudicotyledons</taxon>
        <taxon>Gunneridae</taxon>
        <taxon>Pentapetalae</taxon>
        <taxon>rosids</taxon>
        <taxon>fabids</taxon>
        <taxon>Fabales</taxon>
        <taxon>Fabaceae</taxon>
        <taxon>Papilionoideae</taxon>
        <taxon>50 kb inversion clade</taxon>
        <taxon>NPAAA clade</taxon>
        <taxon>indigoferoid/millettioid clade</taxon>
        <taxon>Phaseoleae</taxon>
        <taxon>Cajanus</taxon>
    </lineage>
</organism>
<sequence length="111" mass="12326">MSSAKGESLLKAVLKKVSFEKGNNVIESKQISDSKKKPNCNNNQQNYDGKKLLKVVTKGTEKLNIKESKKKSSKKSKTCCCAPTTHEGSFKCHYHRNKSSTNKSYVGTNDP</sequence>
<feature type="region of interest" description="Disordered" evidence="1">
    <location>
        <begin position="29"/>
        <end position="48"/>
    </location>
</feature>
<dbReference type="OMA" id="YVTHIIS"/>
<accession>A0A151SSB5</accession>
<dbReference type="EMBL" id="CM003613">
    <property type="protein sequence ID" value="KYP57675.1"/>
    <property type="molecule type" value="Genomic_DNA"/>
</dbReference>
<evidence type="ECO:0000313" key="2">
    <source>
        <dbReference type="EMBL" id="KYP57675.1"/>
    </source>
</evidence>
<dbReference type="PANTHER" id="PTHR33132">
    <property type="entry name" value="OSJNBB0118P14.9 PROTEIN"/>
    <property type="match status" value="1"/>
</dbReference>